<evidence type="ECO:0000256" key="1">
    <source>
        <dbReference type="SAM" id="MobiDB-lite"/>
    </source>
</evidence>
<accession>A0AAN6JPX7</accession>
<feature type="compositionally biased region" description="Polar residues" evidence="1">
    <location>
        <begin position="1"/>
        <end position="25"/>
    </location>
</feature>
<dbReference type="AlphaFoldDB" id="A0AAN6JPX7"/>
<gene>
    <name evidence="2" type="ORF">OC842_004811</name>
</gene>
<feature type="region of interest" description="Disordered" evidence="1">
    <location>
        <begin position="1"/>
        <end position="59"/>
    </location>
</feature>
<dbReference type="Proteomes" id="UP001176521">
    <property type="component" value="Unassembled WGS sequence"/>
</dbReference>
<comment type="caution">
    <text evidence="2">The sequence shown here is derived from an EMBL/GenBank/DDBJ whole genome shotgun (WGS) entry which is preliminary data.</text>
</comment>
<reference evidence="2" key="1">
    <citation type="journal article" date="2023" name="PhytoFront">
        <title>Draft Genome Resources of Seven Strains of Tilletia horrida, Causal Agent of Kernel Smut of Rice.</title>
        <authorList>
            <person name="Khanal S."/>
            <person name="Antony Babu S."/>
            <person name="Zhou X.G."/>
        </authorList>
    </citation>
    <scope>NUCLEOTIDE SEQUENCE</scope>
    <source>
        <strain evidence="2">TX3</strain>
    </source>
</reference>
<dbReference type="EMBL" id="JAPDMQ010000304">
    <property type="protein sequence ID" value="KAK0527616.1"/>
    <property type="molecule type" value="Genomic_DNA"/>
</dbReference>
<name>A0AAN6JPX7_9BASI</name>
<evidence type="ECO:0000313" key="3">
    <source>
        <dbReference type="Proteomes" id="UP001176521"/>
    </source>
</evidence>
<proteinExistence type="predicted"/>
<feature type="compositionally biased region" description="Low complexity" evidence="1">
    <location>
        <begin position="39"/>
        <end position="50"/>
    </location>
</feature>
<sequence>MESKSNGDTSIGSSTKDDPSISSDCSVLDGSGIMGNGGSSSTQPQQLSPTAAQASPAQVGGARRMRLFDVLCPNFRYDGAEKPKWDFMLLNEIDRLLDGDQAATVEVLQRETIHSQVERGDRVRPANLNRSGCSDG</sequence>
<keyword evidence="3" id="KW-1185">Reference proteome</keyword>
<evidence type="ECO:0000313" key="2">
    <source>
        <dbReference type="EMBL" id="KAK0527616.1"/>
    </source>
</evidence>
<organism evidence="2 3">
    <name type="scientific">Tilletia horrida</name>
    <dbReference type="NCBI Taxonomy" id="155126"/>
    <lineage>
        <taxon>Eukaryota</taxon>
        <taxon>Fungi</taxon>
        <taxon>Dikarya</taxon>
        <taxon>Basidiomycota</taxon>
        <taxon>Ustilaginomycotina</taxon>
        <taxon>Exobasidiomycetes</taxon>
        <taxon>Tilletiales</taxon>
        <taxon>Tilletiaceae</taxon>
        <taxon>Tilletia</taxon>
    </lineage>
</organism>
<protein>
    <submittedName>
        <fullName evidence="2">Uncharacterized protein</fullName>
    </submittedName>
</protein>